<feature type="compositionally biased region" description="Acidic residues" evidence="6">
    <location>
        <begin position="243"/>
        <end position="256"/>
    </location>
</feature>
<dbReference type="PANTHER" id="PTHR21496">
    <property type="entry name" value="FERREDOXIN-RELATED"/>
    <property type="match status" value="1"/>
</dbReference>
<evidence type="ECO:0000256" key="2">
    <source>
        <dbReference type="ARBA" id="ARBA00022723"/>
    </source>
</evidence>
<dbReference type="GO" id="GO:0046872">
    <property type="term" value="F:metal ion binding"/>
    <property type="evidence" value="ECO:0007669"/>
    <property type="project" value="UniProtKB-KW"/>
</dbReference>
<dbReference type="OrthoDB" id="426882at2759"/>
<feature type="region of interest" description="Disordered" evidence="6">
    <location>
        <begin position="147"/>
        <end position="183"/>
    </location>
</feature>
<dbReference type="VEuPathDB" id="AmoebaDB:ACA1_172110"/>
<dbReference type="InterPro" id="IPR017941">
    <property type="entry name" value="Rieske_2Fe-2S"/>
</dbReference>
<feature type="compositionally biased region" description="Acidic residues" evidence="6">
    <location>
        <begin position="154"/>
        <end position="177"/>
    </location>
</feature>
<reference evidence="8 9" key="1">
    <citation type="journal article" date="2013" name="Genome Biol.">
        <title>Genome of Acanthamoeba castellanii highlights extensive lateral gene transfer and early evolution of tyrosine kinase signaling.</title>
        <authorList>
            <person name="Clarke M."/>
            <person name="Lohan A.J."/>
            <person name="Liu B."/>
            <person name="Lagkouvardos I."/>
            <person name="Roy S."/>
            <person name="Zafar N."/>
            <person name="Bertelli C."/>
            <person name="Schilde C."/>
            <person name="Kianianmomeni A."/>
            <person name="Burglin T.R."/>
            <person name="Frech C."/>
            <person name="Turcotte B."/>
            <person name="Kopec K.O."/>
            <person name="Synnott J.M."/>
            <person name="Choo C."/>
            <person name="Paponov I."/>
            <person name="Finkler A."/>
            <person name="Soon Heng Tan C."/>
            <person name="Hutchins A.P."/>
            <person name="Weinmeier T."/>
            <person name="Rattei T."/>
            <person name="Chu J.S."/>
            <person name="Gimenez G."/>
            <person name="Irimia M."/>
            <person name="Rigden D.J."/>
            <person name="Fitzpatrick D.A."/>
            <person name="Lorenzo-Morales J."/>
            <person name="Bateman A."/>
            <person name="Chiu C.H."/>
            <person name="Tang P."/>
            <person name="Hegemann P."/>
            <person name="Fromm H."/>
            <person name="Raoult D."/>
            <person name="Greub G."/>
            <person name="Miranda-Saavedra D."/>
            <person name="Chen N."/>
            <person name="Nash P."/>
            <person name="Ginger M.L."/>
            <person name="Horn M."/>
            <person name="Schaap P."/>
            <person name="Caler L."/>
            <person name="Loftus B."/>
        </authorList>
    </citation>
    <scope>NUCLEOTIDE SEQUENCE [LARGE SCALE GENOMIC DNA]</scope>
    <source>
        <strain evidence="8 9">Neff</strain>
    </source>
</reference>
<evidence type="ECO:0000256" key="1">
    <source>
        <dbReference type="ARBA" id="ARBA00022714"/>
    </source>
</evidence>
<keyword evidence="9" id="KW-1185">Reference proteome</keyword>
<dbReference type="Pfam" id="PF00355">
    <property type="entry name" value="Rieske"/>
    <property type="match status" value="1"/>
</dbReference>
<evidence type="ECO:0000256" key="5">
    <source>
        <dbReference type="ARBA" id="ARBA00034078"/>
    </source>
</evidence>
<evidence type="ECO:0000259" key="7">
    <source>
        <dbReference type="PROSITE" id="PS51296"/>
    </source>
</evidence>
<keyword evidence="2" id="KW-0479">Metal-binding</keyword>
<comment type="cofactor">
    <cofactor evidence="5">
        <name>[2Fe-2S] cluster</name>
        <dbReference type="ChEBI" id="CHEBI:190135"/>
    </cofactor>
</comment>
<dbReference type="InterPro" id="IPR036922">
    <property type="entry name" value="Rieske_2Fe-2S_sf"/>
</dbReference>
<dbReference type="RefSeq" id="XP_004356526.1">
    <property type="nucleotide sequence ID" value="XM_004356473.1"/>
</dbReference>
<dbReference type="EMBL" id="KB007811">
    <property type="protein sequence ID" value="ELR24626.1"/>
    <property type="molecule type" value="Genomic_DNA"/>
</dbReference>
<dbReference type="GeneID" id="14925648"/>
<name>L8HJT2_ACACF</name>
<feature type="domain" description="Rieske" evidence="7">
    <location>
        <begin position="103"/>
        <end position="234"/>
    </location>
</feature>
<keyword evidence="3" id="KW-0408">Iron</keyword>
<keyword evidence="1" id="KW-0001">2Fe-2S</keyword>
<dbReference type="KEGG" id="acan:ACA1_172110"/>
<protein>
    <submittedName>
        <fullName evidence="8">Rieske [2fe2s] domain containing protein</fullName>
    </submittedName>
</protein>
<evidence type="ECO:0000256" key="4">
    <source>
        <dbReference type="ARBA" id="ARBA00023014"/>
    </source>
</evidence>
<dbReference type="SUPFAM" id="SSF50022">
    <property type="entry name" value="ISP domain"/>
    <property type="match status" value="1"/>
</dbReference>
<keyword evidence="4" id="KW-0411">Iron-sulfur</keyword>
<evidence type="ECO:0000313" key="8">
    <source>
        <dbReference type="EMBL" id="ELR24626.1"/>
    </source>
</evidence>
<dbReference type="Proteomes" id="UP000011083">
    <property type="component" value="Unassembled WGS sequence"/>
</dbReference>
<dbReference type="PANTHER" id="PTHR21496:SF0">
    <property type="entry name" value="RIESKE DOMAIN-CONTAINING PROTEIN"/>
    <property type="match status" value="1"/>
</dbReference>
<feature type="region of interest" description="Disordered" evidence="6">
    <location>
        <begin position="39"/>
        <end position="94"/>
    </location>
</feature>
<feature type="region of interest" description="Disordered" evidence="6">
    <location>
        <begin position="237"/>
        <end position="256"/>
    </location>
</feature>
<organism evidence="8 9">
    <name type="scientific">Acanthamoeba castellanii (strain ATCC 30010 / Neff)</name>
    <dbReference type="NCBI Taxonomy" id="1257118"/>
    <lineage>
        <taxon>Eukaryota</taxon>
        <taxon>Amoebozoa</taxon>
        <taxon>Discosea</taxon>
        <taxon>Longamoebia</taxon>
        <taxon>Centramoebida</taxon>
        <taxon>Acanthamoebidae</taxon>
        <taxon>Acanthamoeba</taxon>
    </lineage>
</organism>
<evidence type="ECO:0000313" key="9">
    <source>
        <dbReference type="Proteomes" id="UP000011083"/>
    </source>
</evidence>
<dbReference type="AlphaFoldDB" id="L8HJT2"/>
<proteinExistence type="predicted"/>
<dbReference type="GO" id="GO:0051537">
    <property type="term" value="F:2 iron, 2 sulfur cluster binding"/>
    <property type="evidence" value="ECO:0007669"/>
    <property type="project" value="UniProtKB-KW"/>
</dbReference>
<accession>L8HJT2</accession>
<gene>
    <name evidence="8" type="ORF">ACA1_172110</name>
</gene>
<dbReference type="PROSITE" id="PS51296">
    <property type="entry name" value="RIESKE"/>
    <property type="match status" value="1"/>
</dbReference>
<feature type="compositionally biased region" description="Polar residues" evidence="6">
    <location>
        <begin position="58"/>
        <end position="70"/>
    </location>
</feature>
<evidence type="ECO:0000256" key="6">
    <source>
        <dbReference type="SAM" id="MobiDB-lite"/>
    </source>
</evidence>
<dbReference type="Gene3D" id="2.102.10.10">
    <property type="entry name" value="Rieske [2Fe-2S] iron-sulphur domain"/>
    <property type="match status" value="1"/>
</dbReference>
<sequence length="256" mass="28154">MEWTGGSPKKRKDEATGLAVAAGVIDQVGLVTLHKKPRVNEAQVTTRKKVEEEGDGTESVTTALSMQASTRIDAPSPPSLQRPPRPEDEANDGGGAREVVEELTTVAELVKKGGSGMLVRRPALGHRLAVFWRCDRPYVLNDACPHRGAPLSEGDIEDLVVDDEDEDEEDEDEDEEEARACPARRGVEKVVPHVVCPLHYYKYDLASGRCHEGGDWSESLKVYEAWVEGDRVMAKLPCLPPISDDDNDDENDDAER</sequence>
<evidence type="ECO:0000256" key="3">
    <source>
        <dbReference type="ARBA" id="ARBA00023004"/>
    </source>
</evidence>